<dbReference type="AlphaFoldDB" id="A0A1F4S5T4"/>
<evidence type="ECO:0000256" key="2">
    <source>
        <dbReference type="ARBA" id="ARBA00005417"/>
    </source>
</evidence>
<evidence type="ECO:0000256" key="3">
    <source>
        <dbReference type="ARBA" id="ARBA00022448"/>
    </source>
</evidence>
<evidence type="ECO:0000256" key="6">
    <source>
        <dbReference type="ARBA" id="ARBA00022840"/>
    </source>
</evidence>
<keyword evidence="4" id="KW-1003">Cell membrane</keyword>
<keyword evidence="5" id="KW-0547">Nucleotide-binding</keyword>
<comment type="similarity">
    <text evidence="2">Belongs to the ABC transporter superfamily.</text>
</comment>
<sequence length="305" mass="34098">MTVVINAKNLTKKYKDFTAVDGISFEIKEGECFGFLGPNGAGKTTTIKMIHCVSPKNGGELTVLGMPATIDNREVRKLTGVIPQETNLDGGLTAYENLMIFSEFFDIPRKEAKKRVVDLLKFVELESKTNSKIDELSGGMARRLLIARALLNNPKIMIADEPTTGLDPQAKHLIWQRLRKLKQNGVTLVLTTQYMEEAAQLCDRIVIMHNGKFLIEGIPSVLIKQEIGNEVVEIRISEDKDSEIKSILNSCACEFERAGDTLYIYSKDDLSIMRNLVELKLPSVLHRKASLEDVFLKLTGRGLIE</sequence>
<evidence type="ECO:0000256" key="5">
    <source>
        <dbReference type="ARBA" id="ARBA00022741"/>
    </source>
</evidence>
<accession>A0A1F4S5T4</accession>
<dbReference type="GO" id="GO:0005886">
    <property type="term" value="C:plasma membrane"/>
    <property type="evidence" value="ECO:0007669"/>
    <property type="project" value="UniProtKB-SubCell"/>
</dbReference>
<dbReference type="Gene3D" id="3.40.50.300">
    <property type="entry name" value="P-loop containing nucleotide triphosphate hydrolases"/>
    <property type="match status" value="1"/>
</dbReference>
<dbReference type="PANTHER" id="PTHR42711">
    <property type="entry name" value="ABC TRANSPORTER ATP-BINDING PROTEIN"/>
    <property type="match status" value="1"/>
</dbReference>
<dbReference type="InterPro" id="IPR017871">
    <property type="entry name" value="ABC_transporter-like_CS"/>
</dbReference>
<dbReference type="Proteomes" id="UP000177905">
    <property type="component" value="Unassembled WGS sequence"/>
</dbReference>
<protein>
    <submittedName>
        <fullName evidence="10">ABC transporter</fullName>
    </submittedName>
</protein>
<comment type="subcellular location">
    <subcellularLocation>
        <location evidence="1">Cell membrane</location>
    </subcellularLocation>
</comment>
<dbReference type="PROSITE" id="PS50893">
    <property type="entry name" value="ABC_TRANSPORTER_2"/>
    <property type="match status" value="1"/>
</dbReference>
<dbReference type="InterPro" id="IPR050763">
    <property type="entry name" value="ABC_transporter_ATP-binding"/>
</dbReference>
<dbReference type="FunFam" id="3.40.50.300:FF:000589">
    <property type="entry name" value="ABC transporter, ATP-binding subunit"/>
    <property type="match status" value="1"/>
</dbReference>
<evidence type="ECO:0000256" key="7">
    <source>
        <dbReference type="ARBA" id="ARBA00022967"/>
    </source>
</evidence>
<keyword evidence="3" id="KW-0813">Transport</keyword>
<dbReference type="SUPFAM" id="SSF52540">
    <property type="entry name" value="P-loop containing nucleoside triphosphate hydrolases"/>
    <property type="match status" value="1"/>
</dbReference>
<proteinExistence type="inferred from homology"/>
<dbReference type="SMART" id="SM00382">
    <property type="entry name" value="AAA"/>
    <property type="match status" value="1"/>
</dbReference>
<name>A0A1F4S5T4_UNCSA</name>
<evidence type="ECO:0000256" key="8">
    <source>
        <dbReference type="ARBA" id="ARBA00023136"/>
    </source>
</evidence>
<dbReference type="Pfam" id="PF00005">
    <property type="entry name" value="ABC_tran"/>
    <property type="match status" value="1"/>
</dbReference>
<organism evidence="10 11">
    <name type="scientific">candidate division WOR-1 bacterium RIFOXYB2_FULL_36_35</name>
    <dbReference type="NCBI Taxonomy" id="1802578"/>
    <lineage>
        <taxon>Bacteria</taxon>
        <taxon>Bacillati</taxon>
        <taxon>Saganbacteria</taxon>
    </lineage>
</organism>
<dbReference type="GO" id="GO:0005524">
    <property type="term" value="F:ATP binding"/>
    <property type="evidence" value="ECO:0007669"/>
    <property type="project" value="UniProtKB-KW"/>
</dbReference>
<evidence type="ECO:0000259" key="9">
    <source>
        <dbReference type="PROSITE" id="PS50893"/>
    </source>
</evidence>
<dbReference type="InterPro" id="IPR003593">
    <property type="entry name" value="AAA+_ATPase"/>
</dbReference>
<evidence type="ECO:0000313" key="11">
    <source>
        <dbReference type="Proteomes" id="UP000177905"/>
    </source>
</evidence>
<keyword evidence="6" id="KW-0067">ATP-binding</keyword>
<dbReference type="InterPro" id="IPR027417">
    <property type="entry name" value="P-loop_NTPase"/>
</dbReference>
<dbReference type="GO" id="GO:0016887">
    <property type="term" value="F:ATP hydrolysis activity"/>
    <property type="evidence" value="ECO:0007669"/>
    <property type="project" value="InterPro"/>
</dbReference>
<keyword evidence="8" id="KW-0472">Membrane</keyword>
<gene>
    <name evidence="10" type="ORF">A2290_05620</name>
</gene>
<reference evidence="10 11" key="1">
    <citation type="journal article" date="2016" name="Nat. Commun.">
        <title>Thousands of microbial genomes shed light on interconnected biogeochemical processes in an aquifer system.</title>
        <authorList>
            <person name="Anantharaman K."/>
            <person name="Brown C.T."/>
            <person name="Hug L.A."/>
            <person name="Sharon I."/>
            <person name="Castelle C.J."/>
            <person name="Probst A.J."/>
            <person name="Thomas B.C."/>
            <person name="Singh A."/>
            <person name="Wilkins M.J."/>
            <person name="Karaoz U."/>
            <person name="Brodie E.L."/>
            <person name="Williams K.H."/>
            <person name="Hubbard S.S."/>
            <person name="Banfield J.F."/>
        </authorList>
    </citation>
    <scope>NUCLEOTIDE SEQUENCE [LARGE SCALE GENOMIC DNA]</scope>
</reference>
<evidence type="ECO:0000256" key="4">
    <source>
        <dbReference type="ARBA" id="ARBA00022475"/>
    </source>
</evidence>
<dbReference type="PROSITE" id="PS00211">
    <property type="entry name" value="ABC_TRANSPORTER_1"/>
    <property type="match status" value="1"/>
</dbReference>
<comment type="caution">
    <text evidence="10">The sequence shown here is derived from an EMBL/GenBank/DDBJ whole genome shotgun (WGS) entry which is preliminary data.</text>
</comment>
<dbReference type="PANTHER" id="PTHR42711:SF5">
    <property type="entry name" value="ABC TRANSPORTER ATP-BINDING PROTEIN NATA"/>
    <property type="match status" value="1"/>
</dbReference>
<dbReference type="EMBL" id="MEUA01000017">
    <property type="protein sequence ID" value="OGC15798.1"/>
    <property type="molecule type" value="Genomic_DNA"/>
</dbReference>
<evidence type="ECO:0000256" key="1">
    <source>
        <dbReference type="ARBA" id="ARBA00004236"/>
    </source>
</evidence>
<dbReference type="InterPro" id="IPR003439">
    <property type="entry name" value="ABC_transporter-like_ATP-bd"/>
</dbReference>
<feature type="domain" description="ABC transporter" evidence="9">
    <location>
        <begin position="5"/>
        <end position="235"/>
    </location>
</feature>
<keyword evidence="7" id="KW-1278">Translocase</keyword>
<evidence type="ECO:0000313" key="10">
    <source>
        <dbReference type="EMBL" id="OGC15798.1"/>
    </source>
</evidence>